<evidence type="ECO:0000313" key="2">
    <source>
        <dbReference type="Proteomes" id="UP000578352"/>
    </source>
</evidence>
<sequence length="157" mass="16720">MGWFARTRGAGPDPAAIAEDGLSALTLLAVLEEAVSHLSAAESLLERCAVAGEPGHPVGVRPTDRRLGAAEARQGLRLRIAFTQLSRWLDGMTCAPEQEALRADASRLLRFYLLMVTYALDAAFTPPARQHIAVRGGHGGAAGRLVELRDLARAAVE</sequence>
<protein>
    <submittedName>
        <fullName evidence="1">Uncharacterized protein</fullName>
    </submittedName>
</protein>
<proteinExistence type="predicted"/>
<comment type="caution">
    <text evidence="1">The sequence shown here is derived from an EMBL/GenBank/DDBJ whole genome shotgun (WGS) entry which is preliminary data.</text>
</comment>
<dbReference type="Proteomes" id="UP000578352">
    <property type="component" value="Unassembled WGS sequence"/>
</dbReference>
<gene>
    <name evidence="1" type="ORF">HNR13_002705</name>
</gene>
<dbReference type="AlphaFoldDB" id="A0A853CVG9"/>
<evidence type="ECO:0000313" key="1">
    <source>
        <dbReference type="EMBL" id="NYJ24418.1"/>
    </source>
</evidence>
<organism evidence="1 2">
    <name type="scientific">Leifsonia shinshuensis</name>
    <dbReference type="NCBI Taxonomy" id="150026"/>
    <lineage>
        <taxon>Bacteria</taxon>
        <taxon>Bacillati</taxon>
        <taxon>Actinomycetota</taxon>
        <taxon>Actinomycetes</taxon>
        <taxon>Micrococcales</taxon>
        <taxon>Microbacteriaceae</taxon>
        <taxon>Leifsonia</taxon>
    </lineage>
</organism>
<dbReference type="RefSeq" id="WP_179606529.1">
    <property type="nucleotide sequence ID" value="NZ_BAABEH010000001.1"/>
</dbReference>
<reference evidence="1 2" key="1">
    <citation type="submission" date="2020-07" db="EMBL/GenBank/DDBJ databases">
        <title>Sequencing the genomes of 1000 actinobacteria strains.</title>
        <authorList>
            <person name="Klenk H.-P."/>
        </authorList>
    </citation>
    <scope>NUCLEOTIDE SEQUENCE [LARGE SCALE GENOMIC DNA]</scope>
    <source>
        <strain evidence="1 2">DSM 15165</strain>
    </source>
</reference>
<accession>A0A853CVG9</accession>
<dbReference type="EMBL" id="JACCFL010000001">
    <property type="protein sequence ID" value="NYJ24418.1"/>
    <property type="molecule type" value="Genomic_DNA"/>
</dbReference>
<name>A0A853CVG9_9MICO</name>